<dbReference type="RefSeq" id="WP_140851286.1">
    <property type="nucleotide sequence ID" value="NZ_RCZC01000004.1"/>
</dbReference>
<name>A0A502FRX9_9SPHN</name>
<accession>A0A502FRX9</accession>
<feature type="domain" description="RNA polymerase sigma factor 70 region 4 type 2" evidence="1">
    <location>
        <begin position="12"/>
        <end position="60"/>
    </location>
</feature>
<organism evidence="2 3">
    <name type="scientific">Sphingomonas glacialis</name>
    <dbReference type="NCBI Taxonomy" id="658225"/>
    <lineage>
        <taxon>Bacteria</taxon>
        <taxon>Pseudomonadati</taxon>
        <taxon>Pseudomonadota</taxon>
        <taxon>Alphaproteobacteria</taxon>
        <taxon>Sphingomonadales</taxon>
        <taxon>Sphingomonadaceae</taxon>
        <taxon>Sphingomonas</taxon>
    </lineage>
</organism>
<sequence>MSGTPSEAEQLRRLERSLRRMPVVRREIFLAVRLDAMSYPDIAEVTGISVERIEREFAAALHAIDDALEARRPPPWWRRSARRIARVLGR</sequence>
<dbReference type="OrthoDB" id="9794372at2"/>
<evidence type="ECO:0000313" key="2">
    <source>
        <dbReference type="EMBL" id="TPG52215.1"/>
    </source>
</evidence>
<dbReference type="GO" id="GO:0006352">
    <property type="term" value="P:DNA-templated transcription initiation"/>
    <property type="evidence" value="ECO:0007669"/>
    <property type="project" value="InterPro"/>
</dbReference>
<dbReference type="GO" id="GO:0003677">
    <property type="term" value="F:DNA binding"/>
    <property type="evidence" value="ECO:0007669"/>
    <property type="project" value="InterPro"/>
</dbReference>
<dbReference type="Gene3D" id="1.10.10.10">
    <property type="entry name" value="Winged helix-like DNA-binding domain superfamily/Winged helix DNA-binding domain"/>
    <property type="match status" value="1"/>
</dbReference>
<protein>
    <submittedName>
        <fullName evidence="2">RNA polymerase subunit sigma</fullName>
    </submittedName>
</protein>
<gene>
    <name evidence="2" type="ORF">EAH76_16095</name>
</gene>
<dbReference type="InterPro" id="IPR013324">
    <property type="entry name" value="RNA_pol_sigma_r3/r4-like"/>
</dbReference>
<reference evidence="2 3" key="1">
    <citation type="journal article" date="2019" name="Environ. Microbiol.">
        <title>Species interactions and distinct microbial communities in high Arctic permafrost affected cryosols are associated with the CH4 and CO2 gas fluxes.</title>
        <authorList>
            <person name="Altshuler I."/>
            <person name="Hamel J."/>
            <person name="Turney S."/>
            <person name="Magnuson E."/>
            <person name="Levesque R."/>
            <person name="Greer C."/>
            <person name="Whyte L.G."/>
        </authorList>
    </citation>
    <scope>NUCLEOTIDE SEQUENCE [LARGE SCALE GENOMIC DNA]</scope>
    <source>
        <strain evidence="2 3">E6.1</strain>
    </source>
</reference>
<evidence type="ECO:0000259" key="1">
    <source>
        <dbReference type="Pfam" id="PF08281"/>
    </source>
</evidence>
<evidence type="ECO:0000313" key="3">
    <source>
        <dbReference type="Proteomes" id="UP000319931"/>
    </source>
</evidence>
<dbReference type="Proteomes" id="UP000319931">
    <property type="component" value="Unassembled WGS sequence"/>
</dbReference>
<comment type="caution">
    <text evidence="2">The sequence shown here is derived from an EMBL/GenBank/DDBJ whole genome shotgun (WGS) entry which is preliminary data.</text>
</comment>
<dbReference type="GO" id="GO:0016987">
    <property type="term" value="F:sigma factor activity"/>
    <property type="evidence" value="ECO:0007669"/>
    <property type="project" value="InterPro"/>
</dbReference>
<dbReference type="SUPFAM" id="SSF88659">
    <property type="entry name" value="Sigma3 and sigma4 domains of RNA polymerase sigma factors"/>
    <property type="match status" value="1"/>
</dbReference>
<dbReference type="InterPro" id="IPR013249">
    <property type="entry name" value="RNA_pol_sigma70_r4_t2"/>
</dbReference>
<dbReference type="InterPro" id="IPR036388">
    <property type="entry name" value="WH-like_DNA-bd_sf"/>
</dbReference>
<dbReference type="Pfam" id="PF08281">
    <property type="entry name" value="Sigma70_r4_2"/>
    <property type="match status" value="1"/>
</dbReference>
<dbReference type="EMBL" id="RCZC01000004">
    <property type="protein sequence ID" value="TPG52215.1"/>
    <property type="molecule type" value="Genomic_DNA"/>
</dbReference>
<dbReference type="AlphaFoldDB" id="A0A502FRX9"/>
<proteinExistence type="predicted"/>
<keyword evidence="3" id="KW-1185">Reference proteome</keyword>